<evidence type="ECO:0000256" key="1">
    <source>
        <dbReference type="ARBA" id="ARBA00004613"/>
    </source>
</evidence>
<protein>
    <submittedName>
        <fullName evidence="3">Calcium-binding protein</fullName>
    </submittedName>
</protein>
<comment type="subcellular location">
    <subcellularLocation>
        <location evidence="1">Secreted</location>
    </subcellularLocation>
</comment>
<dbReference type="SUPFAM" id="SSF51120">
    <property type="entry name" value="beta-Roll"/>
    <property type="match status" value="2"/>
</dbReference>
<dbReference type="InterPro" id="IPR001343">
    <property type="entry name" value="Hemolysn_Ca-bd"/>
</dbReference>
<accession>A0ABT8YJ93</accession>
<organism evidence="3 4">
    <name type="scientific">Rhizobium alvei</name>
    <dbReference type="NCBI Taxonomy" id="1132659"/>
    <lineage>
        <taxon>Bacteria</taxon>
        <taxon>Pseudomonadati</taxon>
        <taxon>Pseudomonadota</taxon>
        <taxon>Alphaproteobacteria</taxon>
        <taxon>Hyphomicrobiales</taxon>
        <taxon>Rhizobiaceae</taxon>
        <taxon>Rhizobium/Agrobacterium group</taxon>
        <taxon>Rhizobium</taxon>
    </lineage>
</organism>
<reference evidence="3" key="1">
    <citation type="journal article" date="2015" name="Int. J. Syst. Evol. Microbiol.">
        <title>Rhizobium alvei sp. nov., isolated from a freshwater river.</title>
        <authorList>
            <person name="Sheu S.Y."/>
            <person name="Huang H.W."/>
            <person name="Young C.C."/>
            <person name="Chen W.M."/>
        </authorList>
    </citation>
    <scope>NUCLEOTIDE SEQUENCE</scope>
    <source>
        <strain evidence="3">TNR-22</strain>
    </source>
</reference>
<dbReference type="EMBL" id="JAUOZU010000006">
    <property type="protein sequence ID" value="MDO6963769.1"/>
    <property type="molecule type" value="Genomic_DNA"/>
</dbReference>
<dbReference type="InterPro" id="IPR050557">
    <property type="entry name" value="RTX_toxin/Mannuronan_C5-epim"/>
</dbReference>
<reference evidence="3" key="2">
    <citation type="submission" date="2023-07" db="EMBL/GenBank/DDBJ databases">
        <authorList>
            <person name="Shen H."/>
        </authorList>
    </citation>
    <scope>NUCLEOTIDE SEQUENCE</scope>
    <source>
        <strain evidence="3">TNR-22</strain>
    </source>
</reference>
<dbReference type="PROSITE" id="PS00330">
    <property type="entry name" value="HEMOLYSIN_CALCIUM"/>
    <property type="match status" value="4"/>
</dbReference>
<sequence length="277" mass="28828">MATKYGTAGDNTLNGGANDDFLYGKGGNDWLYGRNGDDFLDGGKGRDHLFGGAGNDTLYGGGGNDILIGGADGDLFRGGGGSDTVDYSGAATFVQAYLDANQSAYAAAGDQYVSVENVIGTIYDDFLQNSGGGTAYGGEGDDTLFGGGSLGSSENGGKIRGDAGNDTLNMNYGDTAAWVQKAQGYDYIKNFVEGSDKIFVDLSEFGLGNSLDINEIVNSNTVDAIGTNAQFIYEGDAARLWFDANGTDSGELYAVARFQDSTIDFGSLGLDDFAFRL</sequence>
<evidence type="ECO:0000256" key="2">
    <source>
        <dbReference type="ARBA" id="ARBA00022525"/>
    </source>
</evidence>
<evidence type="ECO:0000313" key="3">
    <source>
        <dbReference type="EMBL" id="MDO6963769.1"/>
    </source>
</evidence>
<name>A0ABT8YJ93_9HYPH</name>
<keyword evidence="2" id="KW-0964">Secreted</keyword>
<dbReference type="PANTHER" id="PTHR38340">
    <property type="entry name" value="S-LAYER PROTEIN"/>
    <property type="match status" value="1"/>
</dbReference>
<dbReference type="Proteomes" id="UP001174932">
    <property type="component" value="Unassembled WGS sequence"/>
</dbReference>
<proteinExistence type="predicted"/>
<dbReference type="InterPro" id="IPR018511">
    <property type="entry name" value="Hemolysin-typ_Ca-bd_CS"/>
</dbReference>
<dbReference type="RefSeq" id="WP_304375681.1">
    <property type="nucleotide sequence ID" value="NZ_JAUOZU010000006.1"/>
</dbReference>
<dbReference type="PANTHER" id="PTHR38340:SF1">
    <property type="entry name" value="S-LAYER PROTEIN"/>
    <property type="match status" value="1"/>
</dbReference>
<keyword evidence="4" id="KW-1185">Reference proteome</keyword>
<dbReference type="Gene3D" id="2.150.10.10">
    <property type="entry name" value="Serralysin-like metalloprotease, C-terminal"/>
    <property type="match status" value="2"/>
</dbReference>
<comment type="caution">
    <text evidence="3">The sequence shown here is derived from an EMBL/GenBank/DDBJ whole genome shotgun (WGS) entry which is preliminary data.</text>
</comment>
<dbReference type="PRINTS" id="PR00313">
    <property type="entry name" value="CABNDNGRPT"/>
</dbReference>
<dbReference type="InterPro" id="IPR011049">
    <property type="entry name" value="Serralysin-like_metalloprot_C"/>
</dbReference>
<dbReference type="Pfam" id="PF00353">
    <property type="entry name" value="HemolysinCabind"/>
    <property type="match status" value="3"/>
</dbReference>
<evidence type="ECO:0000313" key="4">
    <source>
        <dbReference type="Proteomes" id="UP001174932"/>
    </source>
</evidence>
<gene>
    <name evidence="3" type="ORF">Q4481_07350</name>
</gene>